<dbReference type="EMBL" id="JABBWD010000574">
    <property type="protein sequence ID" value="KAG1759570.1"/>
    <property type="molecule type" value="Genomic_DNA"/>
</dbReference>
<feature type="non-terminal residue" evidence="2">
    <location>
        <position position="159"/>
    </location>
</feature>
<evidence type="ECO:0000313" key="2">
    <source>
        <dbReference type="EMBL" id="KAG1763655.1"/>
    </source>
</evidence>
<sequence>TADGPGMAFLTGLVGHHGKMGCRLYCGLPGRHKPGAPTYYPAMRQPRGTTDHPDIKIDQLPPAGSLNYADNVQRVVCCRNAAEYEQARLDTGITKPSIFCGFNTNRILLVPLAFGSDIMHVAAINAGDLLIPLWRGAFRSDPTDDKASWAWAVLTKETW</sequence>
<evidence type="ECO:0000313" key="3">
    <source>
        <dbReference type="Proteomes" id="UP000714275"/>
    </source>
</evidence>
<evidence type="ECO:0000313" key="1">
    <source>
        <dbReference type="EMBL" id="KAG1759570.1"/>
    </source>
</evidence>
<dbReference type="OrthoDB" id="2669721at2759"/>
<organism evidence="2 3">
    <name type="scientific">Suillus placidus</name>
    <dbReference type="NCBI Taxonomy" id="48579"/>
    <lineage>
        <taxon>Eukaryota</taxon>
        <taxon>Fungi</taxon>
        <taxon>Dikarya</taxon>
        <taxon>Basidiomycota</taxon>
        <taxon>Agaricomycotina</taxon>
        <taxon>Agaricomycetes</taxon>
        <taxon>Agaricomycetidae</taxon>
        <taxon>Boletales</taxon>
        <taxon>Suillineae</taxon>
        <taxon>Suillaceae</taxon>
        <taxon>Suillus</taxon>
    </lineage>
</organism>
<protein>
    <submittedName>
        <fullName evidence="2">Uncharacterized protein</fullName>
    </submittedName>
</protein>
<name>A0A9P7CWF3_9AGAM</name>
<keyword evidence="3" id="KW-1185">Reference proteome</keyword>
<feature type="non-terminal residue" evidence="2">
    <location>
        <position position="1"/>
    </location>
</feature>
<dbReference type="EMBL" id="JABBWD010000155">
    <property type="protein sequence ID" value="KAG1763655.1"/>
    <property type="molecule type" value="Genomic_DNA"/>
</dbReference>
<comment type="caution">
    <text evidence="2">The sequence shown here is derived from an EMBL/GenBank/DDBJ whole genome shotgun (WGS) entry which is preliminary data.</text>
</comment>
<dbReference type="AlphaFoldDB" id="A0A9P7CWF3"/>
<reference evidence="2" key="1">
    <citation type="journal article" date="2020" name="New Phytol.">
        <title>Comparative genomics reveals dynamic genome evolution in host specialist ectomycorrhizal fungi.</title>
        <authorList>
            <person name="Lofgren L.A."/>
            <person name="Nguyen N.H."/>
            <person name="Vilgalys R."/>
            <person name="Ruytinx J."/>
            <person name="Liao H.L."/>
            <person name="Branco S."/>
            <person name="Kuo A."/>
            <person name="LaButti K."/>
            <person name="Lipzen A."/>
            <person name="Andreopoulos W."/>
            <person name="Pangilinan J."/>
            <person name="Riley R."/>
            <person name="Hundley H."/>
            <person name="Na H."/>
            <person name="Barry K."/>
            <person name="Grigoriev I.V."/>
            <person name="Stajich J.E."/>
            <person name="Kennedy P.G."/>
        </authorList>
    </citation>
    <scope>NUCLEOTIDE SEQUENCE</scope>
    <source>
        <strain evidence="2">DOB743</strain>
    </source>
</reference>
<dbReference type="Proteomes" id="UP000714275">
    <property type="component" value="Unassembled WGS sequence"/>
</dbReference>
<proteinExistence type="predicted"/>
<gene>
    <name evidence="1" type="ORF">EV702DRAFT_939263</name>
    <name evidence="2" type="ORF">EV702DRAFT_940620</name>
</gene>
<accession>A0A9P7CWF3</accession>